<evidence type="ECO:0000313" key="1">
    <source>
        <dbReference type="EMBL" id="CAK5089865.1"/>
    </source>
</evidence>
<evidence type="ECO:0000313" key="2">
    <source>
        <dbReference type="Proteomes" id="UP001497535"/>
    </source>
</evidence>
<organism evidence="1 2">
    <name type="scientific">Meloidogyne enterolobii</name>
    <name type="common">Root-knot nematode worm</name>
    <name type="synonym">Meloidogyne mayaguensis</name>
    <dbReference type="NCBI Taxonomy" id="390850"/>
    <lineage>
        <taxon>Eukaryota</taxon>
        <taxon>Metazoa</taxon>
        <taxon>Ecdysozoa</taxon>
        <taxon>Nematoda</taxon>
        <taxon>Chromadorea</taxon>
        <taxon>Rhabditida</taxon>
        <taxon>Tylenchina</taxon>
        <taxon>Tylenchomorpha</taxon>
        <taxon>Tylenchoidea</taxon>
        <taxon>Meloidogynidae</taxon>
        <taxon>Meloidogyninae</taxon>
        <taxon>Meloidogyne</taxon>
    </lineage>
</organism>
<keyword evidence="2" id="KW-1185">Reference proteome</keyword>
<accession>A0ACB1AEH3</accession>
<comment type="caution">
    <text evidence="1">The sequence shown here is derived from an EMBL/GenBank/DDBJ whole genome shotgun (WGS) entry which is preliminary data.</text>
</comment>
<reference evidence="1" key="1">
    <citation type="submission" date="2023-11" db="EMBL/GenBank/DDBJ databases">
        <authorList>
            <person name="Poullet M."/>
        </authorList>
    </citation>
    <scope>NUCLEOTIDE SEQUENCE</scope>
    <source>
        <strain evidence="1">E1834</strain>
    </source>
</reference>
<protein>
    <submittedName>
        <fullName evidence="1">Uncharacterized protein</fullName>
    </submittedName>
</protein>
<proteinExistence type="predicted"/>
<sequence>MTAGHQCDENMRVLVEINGQKLICLLDTGAHISLVGNKTAKRLGITDLYQLDCSGVIGIGNKVIPAIGQSEIILKIANIQIKKKLTVVNDVLSNNGTYSVIIGRESLKQLPLLLNLMTGELINTMRREYI</sequence>
<dbReference type="EMBL" id="CAVMJV010000079">
    <property type="protein sequence ID" value="CAK5089865.1"/>
    <property type="molecule type" value="Genomic_DNA"/>
</dbReference>
<name>A0ACB1AEH3_MELEN</name>
<dbReference type="Proteomes" id="UP001497535">
    <property type="component" value="Unassembled WGS sequence"/>
</dbReference>
<gene>
    <name evidence="1" type="ORF">MENTE1834_LOCUS37614</name>
</gene>